<protein>
    <recommendedName>
        <fullName evidence="2">NmrA-like domain-containing protein</fullName>
    </recommendedName>
</protein>
<dbReference type="SUPFAM" id="SSF51735">
    <property type="entry name" value="NAD(P)-binding Rossmann-fold domains"/>
    <property type="match status" value="1"/>
</dbReference>
<name>A0A9P5TQ04_GYMJU</name>
<dbReference type="InterPro" id="IPR008030">
    <property type="entry name" value="NmrA-like"/>
</dbReference>
<dbReference type="Proteomes" id="UP000724874">
    <property type="component" value="Unassembled WGS sequence"/>
</dbReference>
<evidence type="ECO:0000313" key="4">
    <source>
        <dbReference type="Proteomes" id="UP000724874"/>
    </source>
</evidence>
<dbReference type="InterPro" id="IPR036291">
    <property type="entry name" value="NAD(P)-bd_dom_sf"/>
</dbReference>
<comment type="caution">
    <text evidence="3">The sequence shown here is derived from an EMBL/GenBank/DDBJ whole genome shotgun (WGS) entry which is preliminary data.</text>
</comment>
<gene>
    <name evidence="3" type="ORF">CPB84DRAFT_1771238</name>
</gene>
<feature type="domain" description="NmrA-like" evidence="2">
    <location>
        <begin position="7"/>
        <end position="85"/>
    </location>
</feature>
<dbReference type="Pfam" id="PF05368">
    <property type="entry name" value="NmrA"/>
    <property type="match status" value="1"/>
</dbReference>
<dbReference type="Gene3D" id="3.40.50.720">
    <property type="entry name" value="NAD(P)-binding Rossmann-like Domain"/>
    <property type="match status" value="1"/>
</dbReference>
<reference evidence="3" key="1">
    <citation type="submission" date="2020-11" db="EMBL/GenBank/DDBJ databases">
        <authorList>
            <consortium name="DOE Joint Genome Institute"/>
            <person name="Ahrendt S."/>
            <person name="Riley R."/>
            <person name="Andreopoulos W."/>
            <person name="LaButti K."/>
            <person name="Pangilinan J."/>
            <person name="Ruiz-duenas F.J."/>
            <person name="Barrasa J.M."/>
            <person name="Sanchez-Garcia M."/>
            <person name="Camarero S."/>
            <person name="Miyauchi S."/>
            <person name="Serrano A."/>
            <person name="Linde D."/>
            <person name="Babiker R."/>
            <person name="Drula E."/>
            <person name="Ayuso-Fernandez I."/>
            <person name="Pacheco R."/>
            <person name="Padilla G."/>
            <person name="Ferreira P."/>
            <person name="Barriuso J."/>
            <person name="Kellner H."/>
            <person name="Castanera R."/>
            <person name="Alfaro M."/>
            <person name="Ramirez L."/>
            <person name="Pisabarro A.G."/>
            <person name="Kuo A."/>
            <person name="Tritt A."/>
            <person name="Lipzen A."/>
            <person name="He G."/>
            <person name="Yan M."/>
            <person name="Ng V."/>
            <person name="Cullen D."/>
            <person name="Martin F."/>
            <person name="Rosso M.-N."/>
            <person name="Henrissat B."/>
            <person name="Hibbett D."/>
            <person name="Martinez A.T."/>
            <person name="Grigoriev I.V."/>
        </authorList>
    </citation>
    <scope>NUCLEOTIDE SEQUENCE</scope>
    <source>
        <strain evidence="3">AH 44721</strain>
    </source>
</reference>
<dbReference type="GO" id="GO:0005737">
    <property type="term" value="C:cytoplasm"/>
    <property type="evidence" value="ECO:0007669"/>
    <property type="project" value="TreeGrafter"/>
</dbReference>
<dbReference type="GO" id="GO:0004029">
    <property type="term" value="F:aldehyde dehydrogenase (NAD+) activity"/>
    <property type="evidence" value="ECO:0007669"/>
    <property type="project" value="TreeGrafter"/>
</dbReference>
<dbReference type="PANTHER" id="PTHR48079">
    <property type="entry name" value="PROTEIN YEEZ"/>
    <property type="match status" value="1"/>
</dbReference>
<evidence type="ECO:0000259" key="2">
    <source>
        <dbReference type="Pfam" id="PF05368"/>
    </source>
</evidence>
<dbReference type="InterPro" id="IPR051783">
    <property type="entry name" value="NAD(P)-dependent_oxidoreduct"/>
</dbReference>
<dbReference type="AlphaFoldDB" id="A0A9P5TQ04"/>
<keyword evidence="1" id="KW-0812">Transmembrane</keyword>
<evidence type="ECO:0000313" key="3">
    <source>
        <dbReference type="EMBL" id="KAF8905807.1"/>
    </source>
</evidence>
<keyword evidence="1" id="KW-0472">Membrane</keyword>
<accession>A0A9P5TQ04</accession>
<organism evidence="3 4">
    <name type="scientific">Gymnopilus junonius</name>
    <name type="common">Spectacular rustgill mushroom</name>
    <name type="synonym">Gymnopilus spectabilis subsp. junonius</name>
    <dbReference type="NCBI Taxonomy" id="109634"/>
    <lineage>
        <taxon>Eukaryota</taxon>
        <taxon>Fungi</taxon>
        <taxon>Dikarya</taxon>
        <taxon>Basidiomycota</taxon>
        <taxon>Agaricomycotina</taxon>
        <taxon>Agaricomycetes</taxon>
        <taxon>Agaricomycetidae</taxon>
        <taxon>Agaricales</taxon>
        <taxon>Agaricineae</taxon>
        <taxon>Hymenogastraceae</taxon>
        <taxon>Gymnopilus</taxon>
    </lineage>
</organism>
<keyword evidence="1" id="KW-1133">Transmembrane helix</keyword>
<keyword evidence="4" id="KW-1185">Reference proteome</keyword>
<proteinExistence type="predicted"/>
<dbReference type="EMBL" id="JADNYJ010000021">
    <property type="protein sequence ID" value="KAF8905807.1"/>
    <property type="molecule type" value="Genomic_DNA"/>
</dbReference>
<dbReference type="PANTHER" id="PTHR48079:SF6">
    <property type="entry name" value="NAD(P)-BINDING DOMAIN-CONTAINING PROTEIN-RELATED"/>
    <property type="match status" value="1"/>
</dbReference>
<sequence>MPSDIQQTIFLLGAAGYLGGQFFVLLSRRLPQFRVVALVRNLDADKKAQLTGINHNLTLVEGTLEDVKVVKEQATQAKYVINCASSDHEGSVQAILAGLEEQSANRPGDPPLYIHVSGVGVTSDNARGEFVPEDQIPKYTDIGLDLDKLPPANPHLHCDKVIVAAGTRKDNPVRTAILFPGWIYGIGEGIKKSTIAIRGTAIIYKTIKQAGTWGPGHNAMDYIHVKDCANGLLAIFEAALAGKADTGTEGLYFASSGEPRVTLRDITAVIGDIMFSKGLAIQGSSQPLPPSATDPYGEFGWLLWGGNLGGNAERLRRLGWEATESKQLPLLSSLSQEVEVALQELGF</sequence>
<evidence type="ECO:0000256" key="1">
    <source>
        <dbReference type="SAM" id="Phobius"/>
    </source>
</evidence>
<dbReference type="OrthoDB" id="2130169at2759"/>
<feature type="transmembrane region" description="Helical" evidence="1">
    <location>
        <begin position="6"/>
        <end position="26"/>
    </location>
</feature>